<accession>A0ACA9L5R7</accession>
<keyword evidence="2" id="KW-1185">Reference proteome</keyword>
<gene>
    <name evidence="1" type="ORF">ACOLOM_LOCUS3283</name>
</gene>
<dbReference type="EMBL" id="CAJVPT010004794">
    <property type="protein sequence ID" value="CAG8512475.1"/>
    <property type="molecule type" value="Genomic_DNA"/>
</dbReference>
<evidence type="ECO:0000313" key="1">
    <source>
        <dbReference type="EMBL" id="CAG8512475.1"/>
    </source>
</evidence>
<organism evidence="1 2">
    <name type="scientific">Acaulospora colombiana</name>
    <dbReference type="NCBI Taxonomy" id="27376"/>
    <lineage>
        <taxon>Eukaryota</taxon>
        <taxon>Fungi</taxon>
        <taxon>Fungi incertae sedis</taxon>
        <taxon>Mucoromycota</taxon>
        <taxon>Glomeromycotina</taxon>
        <taxon>Glomeromycetes</taxon>
        <taxon>Diversisporales</taxon>
        <taxon>Acaulosporaceae</taxon>
        <taxon>Acaulospora</taxon>
    </lineage>
</organism>
<feature type="non-terminal residue" evidence="1">
    <location>
        <position position="1"/>
    </location>
</feature>
<protein>
    <submittedName>
        <fullName evidence="1">12811_t:CDS:1</fullName>
    </submittedName>
</protein>
<reference evidence="1" key="1">
    <citation type="submission" date="2021-06" db="EMBL/GenBank/DDBJ databases">
        <authorList>
            <person name="Kallberg Y."/>
            <person name="Tangrot J."/>
            <person name="Rosling A."/>
        </authorList>
    </citation>
    <scope>NUCLEOTIDE SEQUENCE</scope>
    <source>
        <strain evidence="1">CL356</strain>
    </source>
</reference>
<name>A0ACA9L5R7_9GLOM</name>
<dbReference type="Proteomes" id="UP000789525">
    <property type="component" value="Unassembled WGS sequence"/>
</dbReference>
<evidence type="ECO:0000313" key="2">
    <source>
        <dbReference type="Proteomes" id="UP000789525"/>
    </source>
</evidence>
<proteinExistence type="predicted"/>
<sequence length="1063" mass="120334">VTTMQDNPEQGLKESLVENSNAPIISDNEQITELQNVLSNPRRLDSDGQHGKGTNKNSGKEPISDVSSGSLSKFNNSDGGDNPTFLKAVEVLDKFTRTRSQKCNFSFPILRGINDGSNEKTELIPIVELENPSEDLTNSTENYLRQHINRVSLPIYRNSFFTKEAYEKYSQYSLRRVHEMSVAHQKINNNTPSKKSDDVICKGTSGVTDKENSIAASEESPILVDRENPNIIDKENPKVDKENLNVMDKEIQIINEKSPEIIFENLIYSDDGSIYYLSASFVHEHALKSSFFILDDLMMDDQSDRDDVVETTVQRKNSEPKTQGVEVSVSSIVEQSPKLLTQSPGDGVQSTVKEAIMEDTSSVQLKTSADKKKDEKLQGTESKDSYDIIGPYLQLLEKHKKQSEKSNLKRDSNNSVNSRIPITSTLADTASVPSDASYNSSMTLMPHSKMSHEQHINFLRLTLLSETNPTLLTEPDWSFINVMKERFKEEREEYIQWLYNRSQDRLVYLDSKISNQLERFYEVLFTMGLALPPPGPDEPVLIFNQTIKRIGTCYKFGLQLPTPSQILKIPLERDYMLYGTNSSDNNHVVSADSNNNDVMDVDDKVNSSSSDDVKIPKRYWQKMSMPVVSRDPLISSMVTQYKVNVVMSSSSLCALVALQASADIEFELPIRVVESKDADKILKTVYIDKPLPKRSITPRQRNQIFYDIAFESVAFDSGIDVNEVFNNSVGNNLVFKPPLALKRVDDTSRIVGRVKMMLAESQLQLHKKLQKSRKNDKHMDDESQTNVGDSDRPVNPMRLEMLSDDHLRSGNLIYNLWNFGDMVILIRCKAHAYIQESNNDNKKGDPHASVYRSANPSSPTNQTQSSTELHDRPSTILSEVTTHFYDLHRAHSQSPLLDLKTIPFVPIKWSGLQNQVPYTFPIRPPEKRFVYCFDFMRFGKCDKTDCIYPHLTKEQCELSGIKTNHCFAFVDTGKCENRNCHYAHIPKDQIEGIKSTASSKKPKKKKSKAKKGETSLHEGSINPLDLDDKNVVENLGTSLTPDFETLLRRFVTIYVVFAGLPVT</sequence>
<comment type="caution">
    <text evidence="1">The sequence shown here is derived from an EMBL/GenBank/DDBJ whole genome shotgun (WGS) entry which is preliminary data.</text>
</comment>